<dbReference type="GO" id="GO:0030255">
    <property type="term" value="P:protein secretion by the type IV secretion system"/>
    <property type="evidence" value="ECO:0007669"/>
    <property type="project" value="InterPro"/>
</dbReference>
<name>A0A1I3XAH0_9GAMM</name>
<dbReference type="RefSeq" id="WP_012368873.1">
    <property type="nucleotide sequence ID" value="NZ_CAWNQB010000020.1"/>
</dbReference>
<dbReference type="STRING" id="351675.SAMN05421680_13322"/>
<feature type="domain" description="Bacterial virulence protein VirB8" evidence="6">
    <location>
        <begin position="20"/>
        <end position="232"/>
    </location>
</feature>
<evidence type="ECO:0000256" key="5">
    <source>
        <dbReference type="SAM" id="Phobius"/>
    </source>
</evidence>
<evidence type="ECO:0000256" key="1">
    <source>
        <dbReference type="ARBA" id="ARBA00004167"/>
    </source>
</evidence>
<dbReference type="SUPFAM" id="SSF54427">
    <property type="entry name" value="NTF2-like"/>
    <property type="match status" value="1"/>
</dbReference>
<evidence type="ECO:0000313" key="10">
    <source>
        <dbReference type="Proteomes" id="UP000224607"/>
    </source>
</evidence>
<dbReference type="OrthoDB" id="7366154at2"/>
<protein>
    <submittedName>
        <fullName evidence="8">Type IV secretion system protein VirB8</fullName>
    </submittedName>
</protein>
<evidence type="ECO:0000256" key="3">
    <source>
        <dbReference type="ARBA" id="ARBA00022989"/>
    </source>
</evidence>
<proteinExistence type="predicted"/>
<dbReference type="Proteomes" id="UP000224607">
    <property type="component" value="Unassembled WGS sequence"/>
</dbReference>
<accession>A0A1I3XAH0</accession>
<dbReference type="InterPro" id="IPR032710">
    <property type="entry name" value="NTF2-like_dom_sf"/>
</dbReference>
<reference evidence="9" key="2">
    <citation type="submission" date="2016-10" db="EMBL/GenBank/DDBJ databases">
        <authorList>
            <person name="Varghese N."/>
            <person name="Submissions S."/>
        </authorList>
    </citation>
    <scope>NUCLEOTIDE SEQUENCE [LARGE SCALE GENOMIC DNA]</scope>
    <source>
        <strain evidence="9">DSM 17908</strain>
    </source>
</reference>
<feature type="transmembrane region" description="Helical" evidence="5">
    <location>
        <begin position="33"/>
        <end position="59"/>
    </location>
</feature>
<evidence type="ECO:0000259" key="6">
    <source>
        <dbReference type="Pfam" id="PF04335"/>
    </source>
</evidence>
<dbReference type="Gene3D" id="3.10.450.230">
    <property type="entry name" value="VirB8 protein"/>
    <property type="match status" value="1"/>
</dbReference>
<evidence type="ECO:0000256" key="4">
    <source>
        <dbReference type="ARBA" id="ARBA00023136"/>
    </source>
</evidence>
<gene>
    <name evidence="8" type="ORF">SAMN05421680_13322</name>
    <name evidence="7" type="ORF">Xmau_04208</name>
</gene>
<dbReference type="Proteomes" id="UP000198919">
    <property type="component" value="Unassembled WGS sequence"/>
</dbReference>
<dbReference type="Pfam" id="PF04335">
    <property type="entry name" value="VirB8"/>
    <property type="match status" value="1"/>
</dbReference>
<dbReference type="GeneID" id="6166514"/>
<dbReference type="EMBL" id="FORG01000033">
    <property type="protein sequence ID" value="SFK16584.1"/>
    <property type="molecule type" value="Genomic_DNA"/>
</dbReference>
<keyword evidence="3 5" id="KW-1133">Transmembrane helix</keyword>
<dbReference type="InterPro" id="IPR026264">
    <property type="entry name" value="VirB8/PtlE"/>
</dbReference>
<dbReference type="GO" id="GO:0016020">
    <property type="term" value="C:membrane"/>
    <property type="evidence" value="ECO:0007669"/>
    <property type="project" value="UniProtKB-SubCell"/>
</dbReference>
<dbReference type="PIRSF" id="PIRSF003299">
    <property type="entry name" value="VirB8_PtlE"/>
    <property type="match status" value="1"/>
</dbReference>
<keyword evidence="10" id="KW-1185">Reference proteome</keyword>
<evidence type="ECO:0000256" key="2">
    <source>
        <dbReference type="ARBA" id="ARBA00022692"/>
    </source>
</evidence>
<dbReference type="InterPro" id="IPR007430">
    <property type="entry name" value="VirB8"/>
</dbReference>
<organism evidence="8 9">
    <name type="scientific">Xenorhabdus mauleonii</name>
    <dbReference type="NCBI Taxonomy" id="351675"/>
    <lineage>
        <taxon>Bacteria</taxon>
        <taxon>Pseudomonadati</taxon>
        <taxon>Pseudomonadota</taxon>
        <taxon>Gammaproteobacteria</taxon>
        <taxon>Enterobacterales</taxon>
        <taxon>Morganellaceae</taxon>
        <taxon>Xenorhabdus</taxon>
    </lineage>
</organism>
<dbReference type="EMBL" id="NITY01000027">
    <property type="protein sequence ID" value="PHM36538.1"/>
    <property type="molecule type" value="Genomic_DNA"/>
</dbReference>
<keyword evidence="2 5" id="KW-0812">Transmembrane</keyword>
<keyword evidence="4 5" id="KW-0472">Membrane</keyword>
<reference evidence="7 10" key="3">
    <citation type="journal article" date="2017" name="Nat. Microbiol.">
        <title>Natural product diversity associated with the nematode symbionts Photorhabdus and Xenorhabdus.</title>
        <authorList>
            <person name="Tobias N.J."/>
            <person name="Wolff H."/>
            <person name="Djahanschiri B."/>
            <person name="Grundmann F."/>
            <person name="Kronenwerth M."/>
            <person name="Shi Y.M."/>
            <person name="Simonyi S."/>
            <person name="Grun P."/>
            <person name="Shapiro-Ilan D."/>
            <person name="Pidot S.J."/>
            <person name="Stinear T.P."/>
            <person name="Ebersberger I."/>
            <person name="Bode H.B."/>
        </authorList>
    </citation>
    <scope>NUCLEOTIDE SEQUENCE [LARGE SCALE GENOMIC DNA]</scope>
    <source>
        <strain evidence="7 10">DSM 17908</strain>
    </source>
</reference>
<sequence>MKKIQFFKNKETAIENAALFEDVIYKKEQRLKWVYLGTGILGALIGVLSLIALIIVLPLKETETYIYSVDNQTGRAEEMTKVTNSTLNENEAVSRFFVDTYLKAREGYNYFRLQQDYDLVMSYSSDSVGNEYTAIFKSPQAPQTIYRKGEQTVKVDVLSKIISDSSKADDPDKLASVRYKRTITEVLTGSKREEFWVARITFRFIPENNLTREERDSNPLGFVVTSYLTEKENRG</sequence>
<reference evidence="8" key="1">
    <citation type="submission" date="2016-10" db="EMBL/GenBank/DDBJ databases">
        <authorList>
            <person name="de Groot N.N."/>
        </authorList>
    </citation>
    <scope>NUCLEOTIDE SEQUENCE [LARGE SCALE GENOMIC DNA]</scope>
    <source>
        <strain evidence="8">DSM 17908</strain>
    </source>
</reference>
<dbReference type="AlphaFoldDB" id="A0A1I3XAH0"/>
<evidence type="ECO:0000313" key="8">
    <source>
        <dbReference type="EMBL" id="SFK16584.1"/>
    </source>
</evidence>
<evidence type="ECO:0000313" key="9">
    <source>
        <dbReference type="Proteomes" id="UP000198919"/>
    </source>
</evidence>
<dbReference type="CDD" id="cd16424">
    <property type="entry name" value="VirB8"/>
    <property type="match status" value="1"/>
</dbReference>
<comment type="subcellular location">
    <subcellularLocation>
        <location evidence="1">Membrane</location>
        <topology evidence="1">Single-pass membrane protein</topology>
    </subcellularLocation>
</comment>
<evidence type="ECO:0000313" key="7">
    <source>
        <dbReference type="EMBL" id="PHM36538.1"/>
    </source>
</evidence>